<comment type="caution">
    <text evidence="3">The sequence shown here is derived from an EMBL/GenBank/DDBJ whole genome shotgun (WGS) entry which is preliminary data.</text>
</comment>
<dbReference type="AlphaFoldDB" id="A0A6I4USP3"/>
<organism evidence="3 4">
    <name type="scientific">Croceibacterium soli</name>
    <dbReference type="NCBI Taxonomy" id="1739690"/>
    <lineage>
        <taxon>Bacteria</taxon>
        <taxon>Pseudomonadati</taxon>
        <taxon>Pseudomonadota</taxon>
        <taxon>Alphaproteobacteria</taxon>
        <taxon>Sphingomonadales</taxon>
        <taxon>Erythrobacteraceae</taxon>
        <taxon>Croceibacterium</taxon>
    </lineage>
</organism>
<feature type="transmembrane region" description="Helical" evidence="1">
    <location>
        <begin position="30"/>
        <end position="48"/>
    </location>
</feature>
<keyword evidence="2" id="KW-0732">Signal</keyword>
<gene>
    <name evidence="3" type="ORF">GRI75_09895</name>
</gene>
<evidence type="ECO:0008006" key="5">
    <source>
        <dbReference type="Google" id="ProtNLM"/>
    </source>
</evidence>
<dbReference type="RefSeq" id="WP_160746811.1">
    <property type="nucleotide sequence ID" value="NZ_WTYK01000005.1"/>
</dbReference>
<name>A0A6I4USP3_9SPHN</name>
<keyword evidence="4" id="KW-1185">Reference proteome</keyword>
<keyword evidence="1" id="KW-1133">Transmembrane helix</keyword>
<dbReference type="Proteomes" id="UP000469159">
    <property type="component" value="Unassembled WGS sequence"/>
</dbReference>
<evidence type="ECO:0000256" key="1">
    <source>
        <dbReference type="SAM" id="Phobius"/>
    </source>
</evidence>
<reference evidence="3 4" key="1">
    <citation type="submission" date="2019-12" db="EMBL/GenBank/DDBJ databases">
        <title>Genomic-based taxomic classification of the family Erythrobacteraceae.</title>
        <authorList>
            <person name="Xu L."/>
        </authorList>
    </citation>
    <scope>NUCLEOTIDE SEQUENCE [LARGE SCALE GENOMIC DNA]</scope>
    <source>
        <strain evidence="3 4">MCCC 1K02066</strain>
    </source>
</reference>
<keyword evidence="1" id="KW-0812">Transmembrane</keyword>
<evidence type="ECO:0000313" key="3">
    <source>
        <dbReference type="EMBL" id="MXP41950.1"/>
    </source>
</evidence>
<accession>A0A6I4USP3</accession>
<protein>
    <recommendedName>
        <fullName evidence="5">PEP-CTERM protein-sorting domain-containing protein</fullName>
    </recommendedName>
</protein>
<proteinExistence type="predicted"/>
<dbReference type="EMBL" id="WTYK01000005">
    <property type="protein sequence ID" value="MXP41950.1"/>
    <property type="molecule type" value="Genomic_DNA"/>
</dbReference>
<dbReference type="OrthoDB" id="7429221at2"/>
<sequence>MVARILIPLWLFLSAAPVLAGEGSQVPEGSQLTLFALGILGVIVGRRASMRRPDKDREQD</sequence>
<evidence type="ECO:0000313" key="4">
    <source>
        <dbReference type="Proteomes" id="UP000469159"/>
    </source>
</evidence>
<feature type="chain" id="PRO_5026026080" description="PEP-CTERM protein-sorting domain-containing protein" evidence="2">
    <location>
        <begin position="21"/>
        <end position="60"/>
    </location>
</feature>
<evidence type="ECO:0000256" key="2">
    <source>
        <dbReference type="SAM" id="SignalP"/>
    </source>
</evidence>
<keyword evidence="1" id="KW-0472">Membrane</keyword>
<feature type="signal peptide" evidence="2">
    <location>
        <begin position="1"/>
        <end position="20"/>
    </location>
</feature>